<sequence>MENQANLGRAQPVINEKYATPQLRKKKTIRYLFYRYFRCCLISIQADSMSTARNHCGHAIINQGPSLREYLAVGKRCRPSYDSKLGTIIG</sequence>
<proteinExistence type="predicted"/>
<protein>
    <submittedName>
        <fullName evidence="1">Uncharacterized protein</fullName>
    </submittedName>
</protein>
<accession>A0A0A9A8D7</accession>
<dbReference type="AlphaFoldDB" id="A0A0A9A8D7"/>
<evidence type="ECO:0000313" key="1">
    <source>
        <dbReference type="EMBL" id="JAD45255.1"/>
    </source>
</evidence>
<reference evidence="1" key="1">
    <citation type="submission" date="2014-09" db="EMBL/GenBank/DDBJ databases">
        <authorList>
            <person name="Magalhaes I.L.F."/>
            <person name="Oliveira U."/>
            <person name="Santos F.R."/>
            <person name="Vidigal T.H.D.A."/>
            <person name="Brescovit A.D."/>
            <person name="Santos A.J."/>
        </authorList>
    </citation>
    <scope>NUCLEOTIDE SEQUENCE</scope>
    <source>
        <tissue evidence="1">Shoot tissue taken approximately 20 cm above the soil surface</tissue>
    </source>
</reference>
<dbReference type="EMBL" id="GBRH01252640">
    <property type="protein sequence ID" value="JAD45255.1"/>
    <property type="molecule type" value="Transcribed_RNA"/>
</dbReference>
<reference evidence="1" key="2">
    <citation type="journal article" date="2015" name="Data Brief">
        <title>Shoot transcriptome of the giant reed, Arundo donax.</title>
        <authorList>
            <person name="Barrero R.A."/>
            <person name="Guerrero F.D."/>
            <person name="Moolhuijzen P."/>
            <person name="Goolsby J.A."/>
            <person name="Tidwell J."/>
            <person name="Bellgard S.E."/>
            <person name="Bellgard M.I."/>
        </authorList>
    </citation>
    <scope>NUCLEOTIDE SEQUENCE</scope>
    <source>
        <tissue evidence="1">Shoot tissue taken approximately 20 cm above the soil surface</tissue>
    </source>
</reference>
<organism evidence="1">
    <name type="scientific">Arundo donax</name>
    <name type="common">Giant reed</name>
    <name type="synonym">Donax arundinaceus</name>
    <dbReference type="NCBI Taxonomy" id="35708"/>
    <lineage>
        <taxon>Eukaryota</taxon>
        <taxon>Viridiplantae</taxon>
        <taxon>Streptophyta</taxon>
        <taxon>Embryophyta</taxon>
        <taxon>Tracheophyta</taxon>
        <taxon>Spermatophyta</taxon>
        <taxon>Magnoliopsida</taxon>
        <taxon>Liliopsida</taxon>
        <taxon>Poales</taxon>
        <taxon>Poaceae</taxon>
        <taxon>PACMAD clade</taxon>
        <taxon>Arundinoideae</taxon>
        <taxon>Arundineae</taxon>
        <taxon>Arundo</taxon>
    </lineage>
</organism>
<name>A0A0A9A8D7_ARUDO</name>